<dbReference type="SUPFAM" id="SSF53383">
    <property type="entry name" value="PLP-dependent transferases"/>
    <property type="match status" value="1"/>
</dbReference>
<evidence type="ECO:0000256" key="2">
    <source>
        <dbReference type="ARBA" id="ARBA00011738"/>
    </source>
</evidence>
<feature type="binding site" evidence="7">
    <location>
        <position position="365"/>
    </location>
    <ligand>
        <name>substrate</name>
    </ligand>
</feature>
<comment type="catalytic activity">
    <reaction evidence="7">
        <text>glycine + acetyl-CoA = (2S)-2-amino-3-oxobutanoate + CoA</text>
        <dbReference type="Rhea" id="RHEA:20736"/>
        <dbReference type="ChEBI" id="CHEBI:57287"/>
        <dbReference type="ChEBI" id="CHEBI:57288"/>
        <dbReference type="ChEBI" id="CHEBI:57305"/>
        <dbReference type="ChEBI" id="CHEBI:78948"/>
        <dbReference type="EC" id="2.3.1.29"/>
    </reaction>
</comment>
<accession>A0A1M5GPM1</accession>
<dbReference type="GO" id="GO:0016874">
    <property type="term" value="F:ligase activity"/>
    <property type="evidence" value="ECO:0007669"/>
    <property type="project" value="UniProtKB-KW"/>
</dbReference>
<reference evidence="9 10" key="1">
    <citation type="submission" date="2016-11" db="EMBL/GenBank/DDBJ databases">
        <authorList>
            <person name="Jaros S."/>
            <person name="Januszkiewicz K."/>
            <person name="Wedrychowicz H."/>
        </authorList>
    </citation>
    <scope>NUCLEOTIDE SEQUENCE [LARGE SCALE GENOMIC DNA]</scope>
    <source>
        <strain evidence="9 10">DSM 44523</strain>
    </source>
</reference>
<proteinExistence type="inferred from homology"/>
<dbReference type="Proteomes" id="UP000184501">
    <property type="component" value="Unassembled WGS sequence"/>
</dbReference>
<comment type="function">
    <text evidence="7">Catalyzes the cleavage of 2-amino-3-ketobutyrate to glycine and acetyl-CoA.</text>
</comment>
<dbReference type="GO" id="GO:0030170">
    <property type="term" value="F:pyridoxal phosphate binding"/>
    <property type="evidence" value="ECO:0007669"/>
    <property type="project" value="UniProtKB-UniRule"/>
</dbReference>
<dbReference type="GO" id="GO:0008710">
    <property type="term" value="F:8-amino-7-oxononanoate synthase activity"/>
    <property type="evidence" value="ECO:0007669"/>
    <property type="project" value="UniProtKB-EC"/>
</dbReference>
<dbReference type="InterPro" id="IPR015421">
    <property type="entry name" value="PyrdxlP-dep_Trfase_major"/>
</dbReference>
<sequence>MFSAMRDDLRTALDEIRAAGLYKGERVISSPQAAAIRVSGDEVLNFCANNYLGLADHPEVVAAAKASLDEWGFGMASVRFICGTQEPHKELEAKLSSFLGTEDTILYSSCFDANGGVFETLLSDVDAVISDELNHASIIDGIRLSKAARYRYRNRDMADLERRLKEAADARYRLIVTDGVFSMDGYVAPLDEICDLAERHDALVMVDDSHAVGFVGDNGRGTPELFGVSDRVDILTGTLGKALGGASGGYVSGRREIVEMLRQRSRPYLFSNSLAPSIVTASLKVLDLLSTSDTQRARLRENTALFRGRMTELGFDILPGDHAIAPVMIGDAAEAARMADLLLAKGIYVIAFSYPVVPKGLARIRVQLSAAHSTEDVERAVRAFAEARDELAAG</sequence>
<dbReference type="InterPro" id="IPR004839">
    <property type="entry name" value="Aminotransferase_I/II_large"/>
</dbReference>
<dbReference type="EMBL" id="FQVN01000006">
    <property type="protein sequence ID" value="SHG05643.1"/>
    <property type="molecule type" value="Genomic_DNA"/>
</dbReference>
<dbReference type="GO" id="GO:0005829">
    <property type="term" value="C:cytosol"/>
    <property type="evidence" value="ECO:0007669"/>
    <property type="project" value="TreeGrafter"/>
</dbReference>
<dbReference type="InterPro" id="IPR011282">
    <property type="entry name" value="2am3keto_CoA_ligase"/>
</dbReference>
<dbReference type="STRING" id="2017.SAMN05444320_106210"/>
<evidence type="ECO:0000256" key="4">
    <source>
        <dbReference type="ARBA" id="ARBA00022898"/>
    </source>
</evidence>
<feature type="binding site" description="in other chain" evidence="7">
    <location>
        <begin position="238"/>
        <end position="241"/>
    </location>
    <ligand>
        <name>pyridoxal 5'-phosphate</name>
        <dbReference type="ChEBI" id="CHEBI:597326"/>
        <note>ligand shared between dimeric partners</note>
    </ligand>
</feature>
<keyword evidence="3 7" id="KW-0808">Transferase</keyword>
<evidence type="ECO:0000256" key="1">
    <source>
        <dbReference type="ARBA" id="ARBA00008392"/>
    </source>
</evidence>
<evidence type="ECO:0000259" key="8">
    <source>
        <dbReference type="Pfam" id="PF00155"/>
    </source>
</evidence>
<dbReference type="NCBIfam" id="TIGR01822">
    <property type="entry name" value="2am3keto_CoA"/>
    <property type="match status" value="1"/>
</dbReference>
<dbReference type="Gene3D" id="3.90.1150.10">
    <property type="entry name" value="Aspartate Aminotransferase, domain 1"/>
    <property type="match status" value="1"/>
</dbReference>
<feature type="binding site" evidence="7">
    <location>
        <begin position="271"/>
        <end position="272"/>
    </location>
    <ligand>
        <name>pyridoxal 5'-phosphate</name>
        <dbReference type="ChEBI" id="CHEBI:597326"/>
        <note>ligand shared between dimeric partners</note>
    </ligand>
</feature>
<dbReference type="InterPro" id="IPR015424">
    <property type="entry name" value="PyrdxlP-dep_Trfase"/>
</dbReference>
<feature type="binding site" description="in other chain" evidence="7">
    <location>
        <begin position="207"/>
        <end position="210"/>
    </location>
    <ligand>
        <name>pyridoxal 5'-phosphate</name>
        <dbReference type="ChEBI" id="CHEBI:597326"/>
        <note>ligand shared between dimeric partners</note>
    </ligand>
</feature>
<gene>
    <name evidence="7" type="primary">kbl</name>
    <name evidence="9" type="ORF">SAMN05444320_106210</name>
</gene>
<dbReference type="UniPathway" id="UPA00046">
    <property type="reaction ID" value="UER00506"/>
</dbReference>
<dbReference type="HAMAP" id="MF_00985">
    <property type="entry name" value="2am3keto_CoA_ligase"/>
    <property type="match status" value="1"/>
</dbReference>
<dbReference type="EC" id="2.3.1.29" evidence="7"/>
<dbReference type="FunFam" id="3.40.640.10:FF:000006">
    <property type="entry name" value="5-aminolevulinate synthase, mitochondrial"/>
    <property type="match status" value="1"/>
</dbReference>
<dbReference type="InterPro" id="IPR050087">
    <property type="entry name" value="AON_synthase_class-II"/>
</dbReference>
<comment type="cofactor">
    <cofactor evidence="7">
        <name>pyridoxal 5'-phosphate</name>
        <dbReference type="ChEBI" id="CHEBI:597326"/>
    </cofactor>
    <text evidence="7">Binds 1 pyridoxal phosphate per subunit.</text>
</comment>
<feature type="binding site" description="in other chain" evidence="7">
    <location>
        <begin position="110"/>
        <end position="111"/>
    </location>
    <ligand>
        <name>pyridoxal 5'-phosphate</name>
        <dbReference type="ChEBI" id="CHEBI:597326"/>
        <note>ligand shared between dimeric partners</note>
    </ligand>
</feature>
<evidence type="ECO:0000256" key="7">
    <source>
        <dbReference type="HAMAP-Rule" id="MF_00985"/>
    </source>
</evidence>
<keyword evidence="9" id="KW-0436">Ligase</keyword>
<comment type="catalytic activity">
    <reaction evidence="6">
        <text>6-carboxyhexanoyl-[ACP] + L-alanine + H(+) = (8S)-8-amino-7-oxononanoate + holo-[ACP] + CO2</text>
        <dbReference type="Rhea" id="RHEA:42288"/>
        <dbReference type="Rhea" id="RHEA-COMP:9685"/>
        <dbReference type="Rhea" id="RHEA-COMP:9955"/>
        <dbReference type="ChEBI" id="CHEBI:15378"/>
        <dbReference type="ChEBI" id="CHEBI:16526"/>
        <dbReference type="ChEBI" id="CHEBI:57972"/>
        <dbReference type="ChEBI" id="CHEBI:64479"/>
        <dbReference type="ChEBI" id="CHEBI:78846"/>
        <dbReference type="ChEBI" id="CHEBI:149468"/>
        <dbReference type="EC" id="2.3.1.47"/>
    </reaction>
</comment>
<keyword evidence="5 7" id="KW-0012">Acyltransferase</keyword>
<dbReference type="Gene3D" id="3.40.640.10">
    <property type="entry name" value="Type I PLP-dependent aspartate aminotransferase-like (Major domain)"/>
    <property type="match status" value="1"/>
</dbReference>
<dbReference type="InterPro" id="IPR015422">
    <property type="entry name" value="PyrdxlP-dep_Trfase_small"/>
</dbReference>
<feature type="domain" description="Aminotransferase class I/classII large" evidence="8">
    <location>
        <begin position="42"/>
        <end position="384"/>
    </location>
</feature>
<dbReference type="Pfam" id="PF00155">
    <property type="entry name" value="Aminotran_1_2"/>
    <property type="match status" value="1"/>
</dbReference>
<keyword evidence="10" id="KW-1185">Reference proteome</keyword>
<dbReference type="AlphaFoldDB" id="A0A1M5GPM1"/>
<name>A0A1M5GPM1_STRHI</name>
<feature type="binding site" description="in other chain" evidence="7">
    <location>
        <position position="182"/>
    </location>
    <ligand>
        <name>pyridoxal 5'-phosphate</name>
        <dbReference type="ChEBI" id="CHEBI:597326"/>
        <note>ligand shared between dimeric partners</note>
    </ligand>
</feature>
<evidence type="ECO:0000256" key="3">
    <source>
        <dbReference type="ARBA" id="ARBA00022679"/>
    </source>
</evidence>
<keyword evidence="4 7" id="KW-0663">Pyridoxal phosphate</keyword>
<dbReference type="PANTHER" id="PTHR13693">
    <property type="entry name" value="CLASS II AMINOTRANSFERASE/8-AMINO-7-OXONONANOATE SYNTHASE"/>
    <property type="match status" value="1"/>
</dbReference>
<protein>
    <recommendedName>
        <fullName evidence="7">2-amino-3-ketobutyrate coenzyme A ligase</fullName>
        <shortName evidence="7">AKB ligase</shortName>
        <ecNumber evidence="7">2.3.1.29</ecNumber>
    </recommendedName>
    <alternativeName>
        <fullName evidence="7">Glycine acetyltransferase</fullName>
    </alternativeName>
</protein>
<dbReference type="CDD" id="cd06454">
    <property type="entry name" value="KBL_like"/>
    <property type="match status" value="1"/>
</dbReference>
<evidence type="ECO:0000313" key="9">
    <source>
        <dbReference type="EMBL" id="SHG05643.1"/>
    </source>
</evidence>
<evidence type="ECO:0000256" key="6">
    <source>
        <dbReference type="ARBA" id="ARBA00047715"/>
    </source>
</evidence>
<evidence type="ECO:0000256" key="5">
    <source>
        <dbReference type="ARBA" id="ARBA00023315"/>
    </source>
</evidence>
<comment type="similarity">
    <text evidence="1 7">Belongs to the class-II pyridoxal-phosphate-dependent aminotransferase family.</text>
</comment>
<dbReference type="RefSeq" id="WP_073485381.1">
    <property type="nucleotide sequence ID" value="NZ_FQVN01000006.1"/>
</dbReference>
<dbReference type="InterPro" id="IPR001917">
    <property type="entry name" value="Aminotrans_II_pyridoxalP_BS"/>
</dbReference>
<dbReference type="GO" id="GO:0019518">
    <property type="term" value="P:L-threonine catabolic process to glycine"/>
    <property type="evidence" value="ECO:0007669"/>
    <property type="project" value="UniProtKB-UniRule"/>
</dbReference>
<feature type="binding site" evidence="7">
    <location>
        <position position="135"/>
    </location>
    <ligand>
        <name>substrate</name>
    </ligand>
</feature>
<dbReference type="OrthoDB" id="9807157at2"/>
<comment type="subunit">
    <text evidence="2 7">Homodimer.</text>
</comment>
<dbReference type="NCBIfam" id="NF005394">
    <property type="entry name" value="PRK06939.1"/>
    <property type="match status" value="1"/>
</dbReference>
<comment type="pathway">
    <text evidence="7">Amino-acid degradation; L-threonine degradation via oxydo-reductase pathway; glycine from L-threonine: step 2/2.</text>
</comment>
<dbReference type="GO" id="GO:0008890">
    <property type="term" value="F:glycine C-acetyltransferase activity"/>
    <property type="evidence" value="ECO:0007669"/>
    <property type="project" value="UniProtKB-UniRule"/>
</dbReference>
<dbReference type="PANTHER" id="PTHR13693:SF102">
    <property type="entry name" value="2-AMINO-3-KETOBUTYRATE COENZYME A LIGASE, MITOCHONDRIAL"/>
    <property type="match status" value="1"/>
</dbReference>
<evidence type="ECO:0000313" key="10">
    <source>
        <dbReference type="Proteomes" id="UP000184501"/>
    </source>
</evidence>
<feature type="modified residue" description="N6-(pyridoxal phosphate)lysine" evidence="7">
    <location>
        <position position="241"/>
    </location>
</feature>
<organism evidence="9 10">
    <name type="scientific">Streptoalloteichus hindustanus</name>
    <dbReference type="NCBI Taxonomy" id="2017"/>
    <lineage>
        <taxon>Bacteria</taxon>
        <taxon>Bacillati</taxon>
        <taxon>Actinomycetota</taxon>
        <taxon>Actinomycetes</taxon>
        <taxon>Pseudonocardiales</taxon>
        <taxon>Pseudonocardiaceae</taxon>
        <taxon>Streptoalloteichus</taxon>
    </lineage>
</organism>
<dbReference type="PROSITE" id="PS00599">
    <property type="entry name" value="AA_TRANSFER_CLASS_2"/>
    <property type="match status" value="1"/>
</dbReference>